<accession>A0A1H4MQX5</accession>
<proteinExistence type="predicted"/>
<feature type="domain" description="Low molecular weight protein antigen 6 PH" evidence="1">
    <location>
        <begin position="72"/>
        <end position="141"/>
    </location>
</feature>
<evidence type="ECO:0000259" key="1">
    <source>
        <dbReference type="Pfam" id="PF10756"/>
    </source>
</evidence>
<dbReference type="AlphaFoldDB" id="A0A1H4MQX5"/>
<dbReference type="RefSeq" id="WP_072942116.1">
    <property type="nucleotide sequence ID" value="NZ_CP070609.1"/>
</dbReference>
<evidence type="ECO:0000313" key="3">
    <source>
        <dbReference type="Proteomes" id="UP000183561"/>
    </source>
</evidence>
<name>A0A1H4MQX5_9NOCA</name>
<protein>
    <submittedName>
        <fullName evidence="2">PH domain-containing protein</fullName>
    </submittedName>
</protein>
<dbReference type="InterPro" id="IPR019692">
    <property type="entry name" value="CFP-6_PH"/>
</dbReference>
<dbReference type="EMBL" id="FNSV01000005">
    <property type="protein sequence ID" value="SEB85078.1"/>
    <property type="molecule type" value="Genomic_DNA"/>
</dbReference>
<dbReference type="Proteomes" id="UP000183561">
    <property type="component" value="Unassembled WGS sequence"/>
</dbReference>
<evidence type="ECO:0000313" key="2">
    <source>
        <dbReference type="EMBL" id="SEB85078.1"/>
    </source>
</evidence>
<dbReference type="OrthoDB" id="5191452at2"/>
<organism evidence="2 3">
    <name type="scientific">Rhodococcus koreensis</name>
    <dbReference type="NCBI Taxonomy" id="99653"/>
    <lineage>
        <taxon>Bacteria</taxon>
        <taxon>Bacillati</taxon>
        <taxon>Actinomycetota</taxon>
        <taxon>Actinomycetes</taxon>
        <taxon>Mycobacteriales</taxon>
        <taxon>Nocardiaceae</taxon>
        <taxon>Rhodococcus</taxon>
    </lineage>
</organism>
<sequence>MTTPESEWTLVAKPRKSRRYAIGVAVLLVVVHVTFAILLRGDSTGVYFRLADQLAFAGIGCLFAAAVLLLTRPRVRIGPRGIGVRNVLGERIVDWDLYEGLSFPDGAAWARIELPDDEYLAVMAIQSNDREYAVDAVDRFRALASEYAPS</sequence>
<dbReference type="Pfam" id="PF10756">
    <property type="entry name" value="bPH_6"/>
    <property type="match status" value="1"/>
</dbReference>
<keyword evidence="3" id="KW-1185">Reference proteome</keyword>
<reference evidence="3" key="1">
    <citation type="submission" date="2016-10" db="EMBL/GenBank/DDBJ databases">
        <authorList>
            <person name="Varghese N."/>
            <person name="Submissions S."/>
        </authorList>
    </citation>
    <scope>NUCLEOTIDE SEQUENCE [LARGE SCALE GENOMIC DNA]</scope>
    <source>
        <strain evidence="3">DSM 44498</strain>
    </source>
</reference>
<gene>
    <name evidence="2" type="ORF">SAMN04490239_1913</name>
</gene>